<protein>
    <recommendedName>
        <fullName evidence="2">Regulatory protein zeste</fullName>
    </recommendedName>
</protein>
<keyword evidence="6" id="KW-0812">Transmembrane</keyword>
<evidence type="ECO:0000256" key="6">
    <source>
        <dbReference type="SAM" id="Phobius"/>
    </source>
</evidence>
<keyword evidence="6" id="KW-1133">Transmembrane helix</keyword>
<keyword evidence="3" id="KW-0805">Transcription regulation</keyword>
<keyword evidence="9" id="KW-1185">Reference proteome</keyword>
<evidence type="ECO:0000256" key="4">
    <source>
        <dbReference type="ARBA" id="ARBA00023163"/>
    </source>
</evidence>
<dbReference type="EMBL" id="JH668296">
    <property type="protein sequence ID" value="KAG6442832.1"/>
    <property type="molecule type" value="Genomic_DNA"/>
</dbReference>
<evidence type="ECO:0000256" key="3">
    <source>
        <dbReference type="ARBA" id="ARBA00023015"/>
    </source>
</evidence>
<evidence type="ECO:0000256" key="2">
    <source>
        <dbReference type="ARBA" id="ARBA00016807"/>
    </source>
</evidence>
<dbReference type="AlphaFoldDB" id="A0A922CED1"/>
<name>A0A922CED1_MANSE</name>
<reference evidence="8" key="2">
    <citation type="submission" date="2020-12" db="EMBL/GenBank/DDBJ databases">
        <authorList>
            <person name="Kanost M."/>
        </authorList>
    </citation>
    <scope>NUCLEOTIDE SEQUENCE</scope>
</reference>
<comment type="caution">
    <text evidence="8">The sequence shown here is derived from an EMBL/GenBank/DDBJ whole genome shotgun (WGS) entry which is preliminary data.</text>
</comment>
<organism evidence="8 9">
    <name type="scientific">Manduca sexta</name>
    <name type="common">Tobacco hawkmoth</name>
    <name type="synonym">Tobacco hornworm</name>
    <dbReference type="NCBI Taxonomy" id="7130"/>
    <lineage>
        <taxon>Eukaryota</taxon>
        <taxon>Metazoa</taxon>
        <taxon>Ecdysozoa</taxon>
        <taxon>Arthropoda</taxon>
        <taxon>Hexapoda</taxon>
        <taxon>Insecta</taxon>
        <taxon>Pterygota</taxon>
        <taxon>Neoptera</taxon>
        <taxon>Endopterygota</taxon>
        <taxon>Lepidoptera</taxon>
        <taxon>Glossata</taxon>
        <taxon>Ditrysia</taxon>
        <taxon>Bombycoidea</taxon>
        <taxon>Sphingidae</taxon>
        <taxon>Sphinginae</taxon>
        <taxon>Sphingini</taxon>
        <taxon>Manduca</taxon>
    </lineage>
</organism>
<keyword evidence="6" id="KW-0472">Membrane</keyword>
<dbReference type="Proteomes" id="UP000791440">
    <property type="component" value="Unassembled WGS sequence"/>
</dbReference>
<evidence type="ECO:0000313" key="8">
    <source>
        <dbReference type="EMBL" id="KAG6442834.1"/>
    </source>
</evidence>
<sequence length="153" mass="17403">MSEACSADQLNVLLNFLHDNKELARGMLRTSDGRARAKRLWKEISQLLNSLGGSIKTVQQWQKVWTDRKYLEKKNAAAVRRDHTGTRRGPSSASLAQWEIRVLEIIGEGFGGPQTTGRVPAFPIIVSIFIIMLSYRSRLNVYKNNIRMYLVGR</sequence>
<feature type="domain" description="Myb/SANT-like DNA-binding" evidence="7">
    <location>
        <begin position="6"/>
        <end position="77"/>
    </location>
</feature>
<comment type="subunit">
    <text evidence="1">Self-associates forming complexes of several hundred monomers.</text>
</comment>
<keyword evidence="4" id="KW-0804">Transcription</keyword>
<evidence type="ECO:0000256" key="5">
    <source>
        <dbReference type="ARBA" id="ARBA00025466"/>
    </source>
</evidence>
<accession>A0A922CED1</accession>
<dbReference type="Pfam" id="PF13873">
    <property type="entry name" value="Myb_DNA-bind_5"/>
    <property type="match status" value="1"/>
</dbReference>
<feature type="transmembrane region" description="Helical" evidence="6">
    <location>
        <begin position="119"/>
        <end position="135"/>
    </location>
</feature>
<reference evidence="8" key="1">
    <citation type="journal article" date="2016" name="Insect Biochem. Mol. Biol.">
        <title>Multifaceted biological insights from a draft genome sequence of the tobacco hornworm moth, Manduca sexta.</title>
        <authorList>
            <person name="Kanost M.R."/>
            <person name="Arrese E.L."/>
            <person name="Cao X."/>
            <person name="Chen Y.R."/>
            <person name="Chellapilla S."/>
            <person name="Goldsmith M.R."/>
            <person name="Grosse-Wilde E."/>
            <person name="Heckel D.G."/>
            <person name="Herndon N."/>
            <person name="Jiang H."/>
            <person name="Papanicolaou A."/>
            <person name="Qu J."/>
            <person name="Soulages J.L."/>
            <person name="Vogel H."/>
            <person name="Walters J."/>
            <person name="Waterhouse R.M."/>
            <person name="Ahn S.J."/>
            <person name="Almeida F.C."/>
            <person name="An C."/>
            <person name="Aqrawi P."/>
            <person name="Bretschneider A."/>
            <person name="Bryant W.B."/>
            <person name="Bucks S."/>
            <person name="Chao H."/>
            <person name="Chevignon G."/>
            <person name="Christen J.M."/>
            <person name="Clarke D.F."/>
            <person name="Dittmer N.T."/>
            <person name="Ferguson L.C.F."/>
            <person name="Garavelou S."/>
            <person name="Gordon K.H.J."/>
            <person name="Gunaratna R.T."/>
            <person name="Han Y."/>
            <person name="Hauser F."/>
            <person name="He Y."/>
            <person name="Heidel-Fischer H."/>
            <person name="Hirsh A."/>
            <person name="Hu Y."/>
            <person name="Jiang H."/>
            <person name="Kalra D."/>
            <person name="Klinner C."/>
            <person name="Konig C."/>
            <person name="Kovar C."/>
            <person name="Kroll A.R."/>
            <person name="Kuwar S.S."/>
            <person name="Lee S.L."/>
            <person name="Lehman R."/>
            <person name="Li K."/>
            <person name="Li Z."/>
            <person name="Liang H."/>
            <person name="Lovelace S."/>
            <person name="Lu Z."/>
            <person name="Mansfield J.H."/>
            <person name="McCulloch K.J."/>
            <person name="Mathew T."/>
            <person name="Morton B."/>
            <person name="Muzny D.M."/>
            <person name="Neunemann D."/>
            <person name="Ongeri F."/>
            <person name="Pauchet Y."/>
            <person name="Pu L.L."/>
            <person name="Pyrousis I."/>
            <person name="Rao X.J."/>
            <person name="Redding A."/>
            <person name="Roesel C."/>
            <person name="Sanchez-Gracia A."/>
            <person name="Schaack S."/>
            <person name="Shukla A."/>
            <person name="Tetreau G."/>
            <person name="Wang Y."/>
            <person name="Xiong G.H."/>
            <person name="Traut W."/>
            <person name="Walsh T.K."/>
            <person name="Worley K.C."/>
            <person name="Wu D."/>
            <person name="Wu W."/>
            <person name="Wu Y.Q."/>
            <person name="Zhang X."/>
            <person name="Zou Z."/>
            <person name="Zucker H."/>
            <person name="Briscoe A.D."/>
            <person name="Burmester T."/>
            <person name="Clem R.J."/>
            <person name="Feyereisen R."/>
            <person name="Grimmelikhuijzen C.J.P."/>
            <person name="Hamodrakas S.J."/>
            <person name="Hansson B.S."/>
            <person name="Huguet E."/>
            <person name="Jermiin L.S."/>
            <person name="Lan Q."/>
            <person name="Lehman H.K."/>
            <person name="Lorenzen M."/>
            <person name="Merzendorfer H."/>
            <person name="Michalopoulos I."/>
            <person name="Morton D.B."/>
            <person name="Muthukrishnan S."/>
            <person name="Oakeshott J.G."/>
            <person name="Palmer W."/>
            <person name="Park Y."/>
            <person name="Passarelli A.L."/>
            <person name="Rozas J."/>
            <person name="Schwartz L.M."/>
            <person name="Smith W."/>
            <person name="Southgate A."/>
            <person name="Vilcinskas A."/>
            <person name="Vogt R."/>
            <person name="Wang P."/>
            <person name="Werren J."/>
            <person name="Yu X.Q."/>
            <person name="Zhou J.J."/>
            <person name="Brown S.J."/>
            <person name="Scherer S.E."/>
            <person name="Richards S."/>
            <person name="Blissard G.W."/>
        </authorList>
    </citation>
    <scope>NUCLEOTIDE SEQUENCE</scope>
</reference>
<comment type="function">
    <text evidence="5">Involved in transvection phenomena (= synapsis-dependent gene expression), where the synaptic pairing of chromosomes carrying genes with which zeste interacts influences the expression of these genes. Zeste binds to DNA and stimulates transcription from a nearby promoter.</text>
</comment>
<gene>
    <name evidence="8" type="ORF">O3G_MSEX002516</name>
</gene>
<proteinExistence type="predicted"/>
<dbReference type="EMBL" id="JH668296">
    <property type="protein sequence ID" value="KAG6442834.1"/>
    <property type="molecule type" value="Genomic_DNA"/>
</dbReference>
<evidence type="ECO:0000259" key="7">
    <source>
        <dbReference type="Pfam" id="PF13873"/>
    </source>
</evidence>
<evidence type="ECO:0000313" key="9">
    <source>
        <dbReference type="Proteomes" id="UP000791440"/>
    </source>
</evidence>
<dbReference type="InterPro" id="IPR028002">
    <property type="entry name" value="Myb_DNA-bind_5"/>
</dbReference>
<evidence type="ECO:0000256" key="1">
    <source>
        <dbReference type="ARBA" id="ARBA00011764"/>
    </source>
</evidence>
<dbReference type="EMBL" id="JH668296">
    <property type="protein sequence ID" value="KAG6442833.1"/>
    <property type="molecule type" value="Genomic_DNA"/>
</dbReference>